<keyword evidence="2" id="KW-1185">Reference proteome</keyword>
<name>A0A835H6I6_9MAGN</name>
<dbReference type="AlphaFoldDB" id="A0A835H6I6"/>
<accession>A0A835H6I6</accession>
<dbReference type="OrthoDB" id="10262702at2759"/>
<protein>
    <submittedName>
        <fullName evidence="1">Uncharacterized protein</fullName>
    </submittedName>
</protein>
<gene>
    <name evidence="1" type="ORF">IFM89_016744</name>
</gene>
<reference evidence="1 2" key="1">
    <citation type="submission" date="2020-10" db="EMBL/GenBank/DDBJ databases">
        <title>The Coptis chinensis genome and diversification of protoberbering-type alkaloids.</title>
        <authorList>
            <person name="Wang B."/>
            <person name="Shu S."/>
            <person name="Song C."/>
            <person name="Liu Y."/>
        </authorList>
    </citation>
    <scope>NUCLEOTIDE SEQUENCE [LARGE SCALE GENOMIC DNA]</scope>
    <source>
        <strain evidence="1">HL-2020</strain>
        <tissue evidence="1">Leaf</tissue>
    </source>
</reference>
<organism evidence="1 2">
    <name type="scientific">Coptis chinensis</name>
    <dbReference type="NCBI Taxonomy" id="261450"/>
    <lineage>
        <taxon>Eukaryota</taxon>
        <taxon>Viridiplantae</taxon>
        <taxon>Streptophyta</taxon>
        <taxon>Embryophyta</taxon>
        <taxon>Tracheophyta</taxon>
        <taxon>Spermatophyta</taxon>
        <taxon>Magnoliopsida</taxon>
        <taxon>Ranunculales</taxon>
        <taxon>Ranunculaceae</taxon>
        <taxon>Coptidoideae</taxon>
        <taxon>Coptis</taxon>
    </lineage>
</organism>
<comment type="caution">
    <text evidence="1">The sequence shown here is derived from an EMBL/GenBank/DDBJ whole genome shotgun (WGS) entry which is preliminary data.</text>
</comment>
<dbReference type="EMBL" id="JADFTS010000008">
    <property type="protein sequence ID" value="KAF9592667.1"/>
    <property type="molecule type" value="Genomic_DNA"/>
</dbReference>
<evidence type="ECO:0000313" key="2">
    <source>
        <dbReference type="Proteomes" id="UP000631114"/>
    </source>
</evidence>
<sequence length="78" mass="8979">MCHADCTIHLHFLKELWTNQVGYDPEINSYPKWPVSQPYSHIFALHAAPRTSVGSMKEDVRVQFGMLYVLKADDIAIF</sequence>
<dbReference type="Proteomes" id="UP000631114">
    <property type="component" value="Unassembled WGS sequence"/>
</dbReference>
<evidence type="ECO:0000313" key="1">
    <source>
        <dbReference type="EMBL" id="KAF9592667.1"/>
    </source>
</evidence>
<proteinExistence type="predicted"/>